<keyword evidence="2 4" id="KW-0863">Zinc-finger</keyword>
<evidence type="ECO:0000256" key="1">
    <source>
        <dbReference type="ARBA" id="ARBA00022723"/>
    </source>
</evidence>
<protein>
    <recommendedName>
        <fullName evidence="7">C3H1-type domain-containing protein</fullName>
    </recommendedName>
</protein>
<dbReference type="SUPFAM" id="SSF90229">
    <property type="entry name" value="CCCH zinc finger"/>
    <property type="match status" value="1"/>
</dbReference>
<dbReference type="OMA" id="ERIHCNI"/>
<dbReference type="PANTHER" id="PTHR17611:SF3">
    <property type="entry name" value="DNA SEGMENT, CHR 5, ERATO DOI 579, EXPRESSED"/>
    <property type="match status" value="1"/>
</dbReference>
<feature type="domain" description="C3H1-type" evidence="7">
    <location>
        <begin position="1134"/>
        <end position="1161"/>
    </location>
</feature>
<feature type="compositionally biased region" description="Polar residues" evidence="6">
    <location>
        <begin position="737"/>
        <end position="765"/>
    </location>
</feature>
<feature type="compositionally biased region" description="Low complexity" evidence="6">
    <location>
        <begin position="857"/>
        <end position="873"/>
    </location>
</feature>
<dbReference type="EMBL" id="JH430212">
    <property type="status" value="NOT_ANNOTATED_CDS"/>
    <property type="molecule type" value="Genomic_DNA"/>
</dbReference>
<feature type="domain" description="C3H1-type" evidence="7">
    <location>
        <begin position="1110"/>
        <end position="1133"/>
    </location>
</feature>
<keyword evidence="3 4" id="KW-0862">Zinc</keyword>
<feature type="region of interest" description="Disordered" evidence="6">
    <location>
        <begin position="703"/>
        <end position="767"/>
    </location>
</feature>
<evidence type="ECO:0000259" key="7">
    <source>
        <dbReference type="PROSITE" id="PS50103"/>
    </source>
</evidence>
<proteinExistence type="predicted"/>
<keyword evidence="1 4" id="KW-0479">Metal-binding</keyword>
<dbReference type="InterPro" id="IPR036855">
    <property type="entry name" value="Znf_CCCH_sf"/>
</dbReference>
<feature type="region of interest" description="Disordered" evidence="6">
    <location>
        <begin position="846"/>
        <end position="880"/>
    </location>
</feature>
<keyword evidence="9" id="KW-1185">Reference proteome</keyword>
<dbReference type="eggNOG" id="ENOG502TB8Y">
    <property type="taxonomic scope" value="Eukaryota"/>
</dbReference>
<feature type="coiled-coil region" evidence="5">
    <location>
        <begin position="190"/>
        <end position="224"/>
    </location>
</feature>
<reference evidence="8" key="2">
    <citation type="submission" date="2015-02" db="UniProtKB">
        <authorList>
            <consortium name="EnsemblMetazoa"/>
        </authorList>
    </citation>
    <scope>IDENTIFICATION</scope>
</reference>
<evidence type="ECO:0000256" key="2">
    <source>
        <dbReference type="ARBA" id="ARBA00022771"/>
    </source>
</evidence>
<dbReference type="Gene3D" id="3.30.1370.210">
    <property type="match status" value="1"/>
</dbReference>
<evidence type="ECO:0000313" key="9">
    <source>
        <dbReference type="Proteomes" id="UP000014500"/>
    </source>
</evidence>
<keyword evidence="5" id="KW-0175">Coiled coil</keyword>
<evidence type="ECO:0000256" key="6">
    <source>
        <dbReference type="SAM" id="MobiDB-lite"/>
    </source>
</evidence>
<dbReference type="Proteomes" id="UP000014500">
    <property type="component" value="Unassembled WGS sequence"/>
</dbReference>
<feature type="compositionally biased region" description="Polar residues" evidence="6">
    <location>
        <begin position="1199"/>
        <end position="1209"/>
    </location>
</feature>
<dbReference type="Pfam" id="PF14608">
    <property type="entry name" value="zf-CCCH_2"/>
    <property type="match status" value="2"/>
</dbReference>
<dbReference type="EnsemblMetazoa" id="SMAR000783-RA">
    <property type="protein sequence ID" value="SMAR000783-PA"/>
    <property type="gene ID" value="SMAR000783"/>
</dbReference>
<dbReference type="PANTHER" id="PTHR17611">
    <property type="entry name" value="DNA SEGMENT, CHR 5, ERATO DOI 579, EXPRESSED"/>
    <property type="match status" value="1"/>
</dbReference>
<dbReference type="PROSITE" id="PS50103">
    <property type="entry name" value="ZF_C3H1"/>
    <property type="match status" value="2"/>
</dbReference>
<dbReference type="Pfam" id="PF15376">
    <property type="entry name" value="DUF4603"/>
    <property type="match status" value="1"/>
</dbReference>
<evidence type="ECO:0000256" key="5">
    <source>
        <dbReference type="SAM" id="Coils"/>
    </source>
</evidence>
<dbReference type="STRING" id="126957.T1IIT0"/>
<name>T1IIT0_STRMM</name>
<evidence type="ECO:0000313" key="8">
    <source>
        <dbReference type="EnsemblMetazoa" id="SMAR000783-PA"/>
    </source>
</evidence>
<feature type="zinc finger region" description="C3H1-type" evidence="4">
    <location>
        <begin position="1110"/>
        <end position="1133"/>
    </location>
</feature>
<accession>T1IIT0</accession>
<dbReference type="GO" id="GO:0008270">
    <property type="term" value="F:zinc ion binding"/>
    <property type="evidence" value="ECO:0007669"/>
    <property type="project" value="UniProtKB-KW"/>
</dbReference>
<feature type="region of interest" description="Disordered" evidence="6">
    <location>
        <begin position="1197"/>
        <end position="1260"/>
    </location>
</feature>
<dbReference type="HOGENOM" id="CLU_264953_0_0_1"/>
<dbReference type="AlphaFoldDB" id="T1IIT0"/>
<reference evidence="9" key="1">
    <citation type="submission" date="2011-05" db="EMBL/GenBank/DDBJ databases">
        <authorList>
            <person name="Richards S.R."/>
            <person name="Qu J."/>
            <person name="Jiang H."/>
            <person name="Jhangiani S.N."/>
            <person name="Agravi P."/>
            <person name="Goodspeed R."/>
            <person name="Gross S."/>
            <person name="Mandapat C."/>
            <person name="Jackson L."/>
            <person name="Mathew T."/>
            <person name="Pu L."/>
            <person name="Thornton R."/>
            <person name="Saada N."/>
            <person name="Wilczek-Boney K.B."/>
            <person name="Lee S."/>
            <person name="Kovar C."/>
            <person name="Wu Y."/>
            <person name="Scherer S.E."/>
            <person name="Worley K.C."/>
            <person name="Muzny D.M."/>
            <person name="Gibbs R."/>
        </authorList>
    </citation>
    <scope>NUCLEOTIDE SEQUENCE</scope>
    <source>
        <strain evidence="9">Brora</strain>
    </source>
</reference>
<dbReference type="SMART" id="SM00356">
    <property type="entry name" value="ZnF_C3H1"/>
    <property type="match status" value="2"/>
</dbReference>
<sequence length="1260" mass="142277">MKYQQPVVMPASVQDWLDHELEVRGIDAVVYTRYILSILQQDNELVDTELFSGVAKRNPQESPGGKEKSKLSADRLKLLNCDEMKKSAAIECLMSVSEQKCGIEKLVDELCDKLKIFKVCNVSLSTELEVKDSQETQSNMIDIRSLTSSSPKEEAGIFFPTFSGASGNVEPSVEPKNENSENDLSEWNNFEELNEEQKKIGNQLSDEKDKMHNDRNEINEETKKEAEDKLNFIMGYIPFNLMHSKSGDVILDNWQACNDKFMPSWYLDEKRYTQIEPIGYNNNNNNNLYKNGKQEIIINENSSMQNSYVDMASGNSQETENDGEYTIEKTENLHDEKLFAIEDETEAEALGEAELLAKLAAKFNDDVASIWSDQRDQQLEEYGKSKENIWQMLPFYRPEYNLSSVSRCTPLGTNSGRKFVWPQVAEEGGVCNEDEADNFIGQMNEDLAYSTPEGLFATASKFCHVNSDPSDYKRWNRSLYSSFANLEIDCSSPQEKEKEKVEEEGCEPCSPVRREEEMQFIWQMLDNALHSEQASCVNNEDDLGFLENYQRYNHVYNNEWHQLKNNSGIAPYLQTVWDSSALQHEVNSLPYGPFNSSSESLVGNDYWQSEETSIESVMALTRSYDSYLNKIYPGEGEGEGEVPECAAAPEVDVEAASEPTLSPKNCTLTYHKGESCFVEVTPSSRSNWDSGAAQLPLKMQVASQLPQTDYESEDNSENLLTSPKTHFRPIRQDSCETDTTGSSDDSALVGSQNADDQMAANSKSVSPIFINCRPPDEESSDESNFIPQISKSNKEKFCQTDDIVGCAPRHSDEIETEARGLSSVACEDSCTEMLNAVIDVLDNMLNERGGTDGEEATTTTTESNSSTSVSPPSSRDEPSDLTVRIAASDLPFRRPMYGTKTGLWDDLRAPRGTSSMLKWSTAQEENEEQRSWNECTNQEAWTNVGVGEDCDNVASEASSSRVDKIKALRDEIRDEEEKLFDDINFLRVLNLEDEYENSLCTMNEDRWVTSKPLTAKAVSEAPEEEECNLELERIHCNIRAYSSSDGDEIACPDTYSDYFGDIQAQDSFGSSKLPLLPSSKVLYSTDLEEEWKKDLFDAHIPKNRAKQKSGNLKRPCSFYMEGNCRRTDCKFSHDLASITCRFWLEGSCFKGVTCPFLHGFQKDKEDNEEKADFTLELQSEAHFPALSKPKVCPRKKDFIQSSSSDSTPVAKNKRQRKRFSGKERHVSPNLVPKHCKTSRQSEKSKRPSKSSSSEEELMDV</sequence>
<evidence type="ECO:0000256" key="4">
    <source>
        <dbReference type="PROSITE-ProRule" id="PRU00723"/>
    </source>
</evidence>
<feature type="zinc finger region" description="C3H1-type" evidence="4">
    <location>
        <begin position="1134"/>
        <end position="1161"/>
    </location>
</feature>
<dbReference type="InterPro" id="IPR000571">
    <property type="entry name" value="Znf_CCCH"/>
</dbReference>
<evidence type="ECO:0000256" key="3">
    <source>
        <dbReference type="ARBA" id="ARBA00022833"/>
    </source>
</evidence>
<dbReference type="InterPro" id="IPR027871">
    <property type="entry name" value="DUF4603"/>
</dbReference>
<organism evidence="8 9">
    <name type="scientific">Strigamia maritima</name>
    <name type="common">European centipede</name>
    <name type="synonym">Geophilus maritimus</name>
    <dbReference type="NCBI Taxonomy" id="126957"/>
    <lineage>
        <taxon>Eukaryota</taxon>
        <taxon>Metazoa</taxon>
        <taxon>Ecdysozoa</taxon>
        <taxon>Arthropoda</taxon>
        <taxon>Myriapoda</taxon>
        <taxon>Chilopoda</taxon>
        <taxon>Pleurostigmophora</taxon>
        <taxon>Geophilomorpha</taxon>
        <taxon>Linotaeniidae</taxon>
        <taxon>Strigamia</taxon>
    </lineage>
</organism>